<dbReference type="Gene3D" id="1.10.10.10">
    <property type="entry name" value="Winged helix-like DNA-binding domain superfamily/Winged helix DNA-binding domain"/>
    <property type="match status" value="1"/>
</dbReference>
<dbReference type="FunFam" id="3.40.50.2300:FF:000001">
    <property type="entry name" value="DNA-binding response regulator PhoB"/>
    <property type="match status" value="1"/>
</dbReference>
<dbReference type="InterPro" id="IPR001789">
    <property type="entry name" value="Sig_transdc_resp-reg_receiver"/>
</dbReference>
<dbReference type="PROSITE" id="PS50110">
    <property type="entry name" value="RESPONSE_REGULATORY"/>
    <property type="match status" value="1"/>
</dbReference>
<dbReference type="SMART" id="SM00448">
    <property type="entry name" value="REC"/>
    <property type="match status" value="1"/>
</dbReference>
<keyword evidence="4 7" id="KW-0238">DNA-binding</keyword>
<protein>
    <recommendedName>
        <fullName evidence="11">DNA-binding response regulator</fullName>
    </recommendedName>
</protein>
<keyword evidence="2" id="KW-0902">Two-component regulatory system</keyword>
<name>E1Y978_9BACT</name>
<evidence type="ECO:0000256" key="1">
    <source>
        <dbReference type="ARBA" id="ARBA00022553"/>
    </source>
</evidence>
<feature type="domain" description="OmpR/PhoB-type" evidence="9">
    <location>
        <begin position="143"/>
        <end position="242"/>
    </location>
</feature>
<dbReference type="GO" id="GO:0032993">
    <property type="term" value="C:protein-DNA complex"/>
    <property type="evidence" value="ECO:0007669"/>
    <property type="project" value="TreeGrafter"/>
</dbReference>
<dbReference type="EMBL" id="FR695864">
    <property type="protein sequence ID" value="CBX27122.1"/>
    <property type="molecule type" value="Genomic_DNA"/>
</dbReference>
<evidence type="ECO:0000259" key="8">
    <source>
        <dbReference type="PROSITE" id="PS50110"/>
    </source>
</evidence>
<dbReference type="Pfam" id="PF00486">
    <property type="entry name" value="Trans_reg_C"/>
    <property type="match status" value="1"/>
</dbReference>
<dbReference type="PANTHER" id="PTHR48111:SF21">
    <property type="entry name" value="DNA-BINDING DUAL MASTER TRANSCRIPTIONAL REGULATOR RPAA"/>
    <property type="match status" value="1"/>
</dbReference>
<feature type="domain" description="Response regulatory" evidence="8">
    <location>
        <begin position="8"/>
        <end position="122"/>
    </location>
</feature>
<dbReference type="PROSITE" id="PS51755">
    <property type="entry name" value="OMPR_PHOB"/>
    <property type="match status" value="1"/>
</dbReference>
<dbReference type="GO" id="GO:0006355">
    <property type="term" value="P:regulation of DNA-templated transcription"/>
    <property type="evidence" value="ECO:0007669"/>
    <property type="project" value="InterPro"/>
</dbReference>
<dbReference type="PANTHER" id="PTHR48111">
    <property type="entry name" value="REGULATOR OF RPOS"/>
    <property type="match status" value="1"/>
</dbReference>
<dbReference type="Pfam" id="PF00072">
    <property type="entry name" value="Response_reg"/>
    <property type="match status" value="1"/>
</dbReference>
<dbReference type="InterPro" id="IPR039420">
    <property type="entry name" value="WalR-like"/>
</dbReference>
<dbReference type="SMART" id="SM00862">
    <property type="entry name" value="Trans_reg_C"/>
    <property type="match status" value="1"/>
</dbReference>
<evidence type="ECO:0000256" key="6">
    <source>
        <dbReference type="PROSITE-ProRule" id="PRU00169"/>
    </source>
</evidence>
<dbReference type="Gene3D" id="3.40.50.2300">
    <property type="match status" value="1"/>
</dbReference>
<dbReference type="InterPro" id="IPR036388">
    <property type="entry name" value="WH-like_DNA-bd_sf"/>
</dbReference>
<dbReference type="SUPFAM" id="SSF46894">
    <property type="entry name" value="C-terminal effector domain of the bipartite response regulators"/>
    <property type="match status" value="1"/>
</dbReference>
<proteinExistence type="predicted"/>
<keyword evidence="5" id="KW-0804">Transcription</keyword>
<evidence type="ECO:0008006" key="11">
    <source>
        <dbReference type="Google" id="ProtNLM"/>
    </source>
</evidence>
<dbReference type="AlphaFoldDB" id="E1Y978"/>
<keyword evidence="1 6" id="KW-0597">Phosphoprotein</keyword>
<feature type="modified residue" description="4-aspartylphosphate" evidence="6">
    <location>
        <position position="57"/>
    </location>
</feature>
<dbReference type="InterPro" id="IPR001867">
    <property type="entry name" value="OmpR/PhoB-type_DNA-bd"/>
</dbReference>
<reference evidence="10" key="1">
    <citation type="journal article" date="2011" name="Environ. Microbiol.">
        <title>Genomic insights into the metabolic potential of the polycyclic aromatic hydrocarbon degrading sulfate-reducing Deltaproteobacterium N47.</title>
        <authorList>
            <person name="Bergmann F."/>
            <person name="Selesi D."/>
            <person name="Weinmaier T."/>
            <person name="Tischler P."/>
            <person name="Rattei T."/>
            <person name="Meckenstock R.U."/>
        </authorList>
    </citation>
    <scope>NUCLEOTIDE SEQUENCE</scope>
</reference>
<dbReference type="CDD" id="cd17574">
    <property type="entry name" value="REC_OmpR"/>
    <property type="match status" value="1"/>
</dbReference>
<accession>E1Y978</accession>
<dbReference type="InterPro" id="IPR016032">
    <property type="entry name" value="Sig_transdc_resp-reg_C-effctor"/>
</dbReference>
<evidence type="ECO:0000256" key="7">
    <source>
        <dbReference type="PROSITE-ProRule" id="PRU01091"/>
    </source>
</evidence>
<dbReference type="CDD" id="cd00383">
    <property type="entry name" value="trans_reg_C"/>
    <property type="match status" value="1"/>
</dbReference>
<evidence type="ECO:0000256" key="2">
    <source>
        <dbReference type="ARBA" id="ARBA00023012"/>
    </source>
</evidence>
<keyword evidence="3" id="KW-0805">Transcription regulation</keyword>
<evidence type="ECO:0000259" key="9">
    <source>
        <dbReference type="PROSITE" id="PS51755"/>
    </source>
</evidence>
<dbReference type="GO" id="GO:0000156">
    <property type="term" value="F:phosphorelay response regulator activity"/>
    <property type="evidence" value="ECO:0007669"/>
    <property type="project" value="TreeGrafter"/>
</dbReference>
<dbReference type="InterPro" id="IPR011006">
    <property type="entry name" value="CheY-like_superfamily"/>
</dbReference>
<evidence type="ECO:0000313" key="10">
    <source>
        <dbReference type="EMBL" id="CBX27122.1"/>
    </source>
</evidence>
<dbReference type="GO" id="GO:0000976">
    <property type="term" value="F:transcription cis-regulatory region binding"/>
    <property type="evidence" value="ECO:0007669"/>
    <property type="project" value="TreeGrafter"/>
</dbReference>
<dbReference type="GO" id="GO:0005829">
    <property type="term" value="C:cytosol"/>
    <property type="evidence" value="ECO:0007669"/>
    <property type="project" value="TreeGrafter"/>
</dbReference>
<dbReference type="SUPFAM" id="SSF52172">
    <property type="entry name" value="CheY-like"/>
    <property type="match status" value="1"/>
</dbReference>
<evidence type="ECO:0000256" key="3">
    <source>
        <dbReference type="ARBA" id="ARBA00023015"/>
    </source>
</evidence>
<evidence type="ECO:0000256" key="5">
    <source>
        <dbReference type="ARBA" id="ARBA00023163"/>
    </source>
</evidence>
<evidence type="ECO:0000256" key="4">
    <source>
        <dbReference type="ARBA" id="ARBA00023125"/>
    </source>
</evidence>
<gene>
    <name evidence="10" type="ORF">N47_A11510</name>
</gene>
<feature type="DNA-binding region" description="OmpR/PhoB-type" evidence="7">
    <location>
        <begin position="143"/>
        <end position="242"/>
    </location>
</feature>
<sequence length="244" mass="27863">MMYKKNKRILIVEDDTHIAEGLKLNLCLQGYDVAIAKDGVSGLHIWKEWRPNLVVLDIMLPGIDGLSVLQNIRLEDERVPILIVSAKSEANDKIKGLSCGVDDYLSKPFNLEEFLLRVERLLVRASWISSEEKTIKATGGLQSAIYKIGDNTIDFEKSMAICRIGKVSLTEQEIKLLKLFITNRGKALSRRKILEIGWGYTGSITTRTVDNFVARFRKYFEDDSRKPKYFKSIRLVGYVFENDI</sequence>
<organism evidence="10">
    <name type="scientific">uncultured Desulfobacterium sp</name>
    <dbReference type="NCBI Taxonomy" id="201089"/>
    <lineage>
        <taxon>Bacteria</taxon>
        <taxon>Pseudomonadati</taxon>
        <taxon>Thermodesulfobacteriota</taxon>
        <taxon>Desulfobacteria</taxon>
        <taxon>Desulfobacterales</taxon>
        <taxon>Desulfobacteriaceae</taxon>
        <taxon>Desulfobacterium</taxon>
        <taxon>environmental samples</taxon>
    </lineage>
</organism>